<dbReference type="GeneTree" id="ENSGT01040000244541"/>
<evidence type="ECO:0000313" key="2">
    <source>
        <dbReference type="Ensembl" id="ENSMGAP00000029340.1"/>
    </source>
</evidence>
<reference evidence="2 3" key="1">
    <citation type="journal article" date="2010" name="PLoS Biol.">
        <title>Multi-platform next-generation sequencing of the domestic turkey (Meleagris gallopavo): genome assembly and analysis.</title>
        <authorList>
            <person name="Dalloul R.A."/>
            <person name="Long J.A."/>
            <person name="Zimin A.V."/>
            <person name="Aslam L."/>
            <person name="Beal K."/>
            <person name="Blomberg L.A."/>
            <person name="Bouffard P."/>
            <person name="Burt D.W."/>
            <person name="Crasta O."/>
            <person name="Crooijmans R.P."/>
            <person name="Cooper K."/>
            <person name="Coulombe R.A."/>
            <person name="De S."/>
            <person name="Delany M.E."/>
            <person name="Dodgson J.B."/>
            <person name="Dong J.J."/>
            <person name="Evans C."/>
            <person name="Frederickson K.M."/>
            <person name="Flicek P."/>
            <person name="Florea L."/>
            <person name="Folkerts O."/>
            <person name="Groenen M.A."/>
            <person name="Harkins T.T."/>
            <person name="Herrero J."/>
            <person name="Hoffmann S."/>
            <person name="Megens H.J."/>
            <person name="Jiang A."/>
            <person name="de Jong P."/>
            <person name="Kaiser P."/>
            <person name="Kim H."/>
            <person name="Kim K.W."/>
            <person name="Kim S."/>
            <person name="Langenberger D."/>
            <person name="Lee M.K."/>
            <person name="Lee T."/>
            <person name="Mane S."/>
            <person name="Marcais G."/>
            <person name="Marz M."/>
            <person name="McElroy A.P."/>
            <person name="Modise T."/>
            <person name="Nefedov M."/>
            <person name="Notredame C."/>
            <person name="Paton I.R."/>
            <person name="Payne W.S."/>
            <person name="Pertea G."/>
            <person name="Prickett D."/>
            <person name="Puiu D."/>
            <person name="Qioa D."/>
            <person name="Raineri E."/>
            <person name="Ruffier M."/>
            <person name="Salzberg S.L."/>
            <person name="Schatz M.C."/>
            <person name="Scheuring C."/>
            <person name="Schmidt C.J."/>
            <person name="Schroeder S."/>
            <person name="Searle S.M."/>
            <person name="Smith E.J."/>
            <person name="Smith J."/>
            <person name="Sonstegard T.S."/>
            <person name="Stadler P.F."/>
            <person name="Tafer H."/>
            <person name="Tu Z.J."/>
            <person name="Van Tassell C.P."/>
            <person name="Vilella A.J."/>
            <person name="Williams K.P."/>
            <person name="Yorke J.A."/>
            <person name="Zhang L."/>
            <person name="Zhang H.B."/>
            <person name="Zhang X."/>
            <person name="Zhang Y."/>
            <person name="Reed K.M."/>
        </authorList>
    </citation>
    <scope>NUCLEOTIDE SEQUENCE [LARGE SCALE GENOMIC DNA]</scope>
</reference>
<protein>
    <submittedName>
        <fullName evidence="2">Uncharacterized protein</fullName>
    </submittedName>
</protein>
<dbReference type="Proteomes" id="UP000001645">
    <property type="component" value="Chromosome 1"/>
</dbReference>
<dbReference type="GO" id="GO:0042101">
    <property type="term" value="C:T cell receptor complex"/>
    <property type="evidence" value="ECO:0007669"/>
    <property type="project" value="TreeGrafter"/>
</dbReference>
<dbReference type="InterPro" id="IPR020399">
    <property type="entry name" value="T-cell_rcpt-assoc_TM_adapter-1"/>
</dbReference>
<keyword evidence="1" id="KW-1133">Transmembrane helix</keyword>
<dbReference type="Ensembl" id="ENSMGAT00000028409.1">
    <property type="protein sequence ID" value="ENSMGAP00000029340.1"/>
    <property type="gene ID" value="ENSMGAG00000019296.1"/>
</dbReference>
<reference evidence="2" key="3">
    <citation type="submission" date="2025-09" db="UniProtKB">
        <authorList>
            <consortium name="Ensembl"/>
        </authorList>
    </citation>
    <scope>IDENTIFICATION</scope>
</reference>
<sequence>VPFCVCNRTSARGSFITGMDCHYSVWGVLAFLSLALIFSLILNISHYMKKKQEGKQDCLCKGWNLRA</sequence>
<dbReference type="PANTHER" id="PTHR15951">
    <property type="entry name" value="T-CELL RECEPTOR-ASSOCIATED TRANSMEMBRANE ADAPTER 1"/>
    <property type="match status" value="1"/>
</dbReference>
<dbReference type="PANTHER" id="PTHR15951:SF2">
    <property type="entry name" value="T-CELL RECEPTOR-ASSOCIATED TRANSMEMBRANE ADAPTER 1"/>
    <property type="match status" value="1"/>
</dbReference>
<keyword evidence="1" id="KW-0472">Membrane</keyword>
<keyword evidence="1" id="KW-0812">Transmembrane</keyword>
<reference evidence="2" key="2">
    <citation type="submission" date="2025-08" db="UniProtKB">
        <authorList>
            <consortium name="Ensembl"/>
        </authorList>
    </citation>
    <scope>IDENTIFICATION</scope>
</reference>
<feature type="transmembrane region" description="Helical" evidence="1">
    <location>
        <begin position="23"/>
        <end position="42"/>
    </location>
</feature>
<proteinExistence type="predicted"/>
<evidence type="ECO:0000313" key="3">
    <source>
        <dbReference type="Proteomes" id="UP000001645"/>
    </source>
</evidence>
<dbReference type="GO" id="GO:0001920">
    <property type="term" value="P:negative regulation of receptor recycling"/>
    <property type="evidence" value="ECO:0007669"/>
    <property type="project" value="TreeGrafter"/>
</dbReference>
<name>A0A803YC43_MELGA</name>
<dbReference type="InParanoid" id="A0A803YC43"/>
<dbReference type="GO" id="GO:0050862">
    <property type="term" value="P:positive regulation of T cell receptor signaling pathway"/>
    <property type="evidence" value="ECO:0007669"/>
    <property type="project" value="TreeGrafter"/>
</dbReference>
<organism evidence="2 3">
    <name type="scientific">Meleagris gallopavo</name>
    <name type="common">Wild turkey</name>
    <dbReference type="NCBI Taxonomy" id="9103"/>
    <lineage>
        <taxon>Eukaryota</taxon>
        <taxon>Metazoa</taxon>
        <taxon>Chordata</taxon>
        <taxon>Craniata</taxon>
        <taxon>Vertebrata</taxon>
        <taxon>Euteleostomi</taxon>
        <taxon>Archelosauria</taxon>
        <taxon>Archosauria</taxon>
        <taxon>Dinosauria</taxon>
        <taxon>Saurischia</taxon>
        <taxon>Theropoda</taxon>
        <taxon>Coelurosauria</taxon>
        <taxon>Aves</taxon>
        <taxon>Neognathae</taxon>
        <taxon>Galloanserae</taxon>
        <taxon>Galliformes</taxon>
        <taxon>Phasianidae</taxon>
        <taxon>Meleagridinae</taxon>
        <taxon>Meleagris</taxon>
    </lineage>
</organism>
<accession>A0A803YC43</accession>
<dbReference type="AlphaFoldDB" id="A0A803YC43"/>
<keyword evidence="3" id="KW-1185">Reference proteome</keyword>
<evidence type="ECO:0000256" key="1">
    <source>
        <dbReference type="SAM" id="Phobius"/>
    </source>
</evidence>